<dbReference type="EMBL" id="FQYV01000025">
    <property type="protein sequence ID" value="SHJ77786.1"/>
    <property type="molecule type" value="Genomic_DNA"/>
</dbReference>
<dbReference type="STRING" id="797419.SAMN05216556_12425"/>
<evidence type="ECO:0000313" key="2">
    <source>
        <dbReference type="Proteomes" id="UP000184172"/>
    </source>
</evidence>
<accession>A0A1M6M2Y8</accession>
<dbReference type="Proteomes" id="UP000184172">
    <property type="component" value="Unassembled WGS sequence"/>
</dbReference>
<organism evidence="1 2">
    <name type="scientific">Aequorivita viscosa</name>
    <dbReference type="NCBI Taxonomy" id="797419"/>
    <lineage>
        <taxon>Bacteria</taxon>
        <taxon>Pseudomonadati</taxon>
        <taxon>Bacteroidota</taxon>
        <taxon>Flavobacteriia</taxon>
        <taxon>Flavobacteriales</taxon>
        <taxon>Flavobacteriaceae</taxon>
        <taxon>Aequorivita</taxon>
    </lineage>
</organism>
<keyword evidence="2" id="KW-1185">Reference proteome</keyword>
<name>A0A1M6M2Y8_9FLAO</name>
<sequence length="132" mass="15464">MNFKGLVFGFLFFLIISNGQVYSQQCHSYRVINIDSTENYYLISVERNHRKFLIVSLKKPMKPQRKILLSESYCFQLLKHKWMQELPVNVSDIPTSLIIEGKTIWSTEDDYSVYSTKNLKGLNYVKRGSCPN</sequence>
<gene>
    <name evidence="1" type="ORF">SAMN04487908_12535</name>
</gene>
<proteinExistence type="predicted"/>
<dbReference type="RefSeq" id="WP_073220655.1">
    <property type="nucleotide sequence ID" value="NZ_FNNS01000024.1"/>
</dbReference>
<evidence type="ECO:0000313" key="1">
    <source>
        <dbReference type="EMBL" id="SHJ77786.1"/>
    </source>
</evidence>
<dbReference type="AlphaFoldDB" id="A0A1M6M2Y8"/>
<protein>
    <submittedName>
        <fullName evidence="1">Uncharacterized protein</fullName>
    </submittedName>
</protein>
<reference evidence="2" key="1">
    <citation type="submission" date="2016-11" db="EMBL/GenBank/DDBJ databases">
        <authorList>
            <person name="Varghese N."/>
            <person name="Submissions S."/>
        </authorList>
    </citation>
    <scope>NUCLEOTIDE SEQUENCE [LARGE SCALE GENOMIC DNA]</scope>
    <source>
        <strain evidence="2">DSM 26349</strain>
    </source>
</reference>